<gene>
    <name evidence="1" type="ORF">M1L60_33160</name>
</gene>
<organism evidence="1 2">
    <name type="scientific">Paractinoplanes aksuensis</name>
    <dbReference type="NCBI Taxonomy" id="2939490"/>
    <lineage>
        <taxon>Bacteria</taxon>
        <taxon>Bacillati</taxon>
        <taxon>Actinomycetota</taxon>
        <taxon>Actinomycetes</taxon>
        <taxon>Micromonosporales</taxon>
        <taxon>Micromonosporaceae</taxon>
        <taxon>Paractinoplanes</taxon>
    </lineage>
</organism>
<evidence type="ECO:0000313" key="2">
    <source>
        <dbReference type="Proteomes" id="UP001523369"/>
    </source>
</evidence>
<protein>
    <submittedName>
        <fullName evidence="1">Uncharacterized protein</fullName>
    </submittedName>
</protein>
<name>A0ABT1DXW9_9ACTN</name>
<sequence length="119" mass="13357">MAGSSYEDGKYRFRVADPGRRAAVAWYEPYDLDRMGAVVRSGFEHRADTQIDVLRDGFTVLRDLLTDADRNALFVDVHGDEVSKVNYVLYRGPKQLSMPGCPPSGRPGPEKITARRLII</sequence>
<dbReference type="Proteomes" id="UP001523369">
    <property type="component" value="Unassembled WGS sequence"/>
</dbReference>
<proteinExistence type="predicted"/>
<comment type="caution">
    <text evidence="1">The sequence shown here is derived from an EMBL/GenBank/DDBJ whole genome shotgun (WGS) entry which is preliminary data.</text>
</comment>
<reference evidence="1 2" key="1">
    <citation type="submission" date="2022-06" db="EMBL/GenBank/DDBJ databases">
        <title>New Species of the Genus Actinoplanes, ActinopZanes ferrugineus.</title>
        <authorList>
            <person name="Ding P."/>
        </authorList>
    </citation>
    <scope>NUCLEOTIDE SEQUENCE [LARGE SCALE GENOMIC DNA]</scope>
    <source>
        <strain evidence="1 2">TRM88003</strain>
    </source>
</reference>
<accession>A0ABT1DXW9</accession>
<dbReference type="EMBL" id="JAMYJR010000038">
    <property type="protein sequence ID" value="MCO8275443.1"/>
    <property type="molecule type" value="Genomic_DNA"/>
</dbReference>
<keyword evidence="2" id="KW-1185">Reference proteome</keyword>
<evidence type="ECO:0000313" key="1">
    <source>
        <dbReference type="EMBL" id="MCO8275443.1"/>
    </source>
</evidence>
<dbReference type="RefSeq" id="WP_253241507.1">
    <property type="nucleotide sequence ID" value="NZ_JAMYJR010000038.1"/>
</dbReference>